<keyword evidence="1" id="KW-1133">Transmembrane helix</keyword>
<dbReference type="InterPro" id="IPR007730">
    <property type="entry name" value="SPOR-like_dom"/>
</dbReference>
<dbReference type="KEGG" id="phy:AJ81_08445"/>
<dbReference type="PaxDb" id="1123384-AJ81_08445"/>
<evidence type="ECO:0000256" key="1">
    <source>
        <dbReference type="SAM" id="Phobius"/>
    </source>
</evidence>
<evidence type="ECO:0000313" key="4">
    <source>
        <dbReference type="Proteomes" id="UP000077469"/>
    </source>
</evidence>
<keyword evidence="1" id="KW-0472">Membrane</keyword>
<protein>
    <submittedName>
        <fullName evidence="3">Sporulation protein</fullName>
    </submittedName>
</protein>
<dbReference type="Gene3D" id="3.30.70.1070">
    <property type="entry name" value="Sporulation related repeat"/>
    <property type="match status" value="1"/>
</dbReference>
<keyword evidence="4" id="KW-1185">Reference proteome</keyword>
<organism evidence="3 4">
    <name type="scientific">Pseudothermotoga hypogea DSM 11164 = NBRC 106472</name>
    <dbReference type="NCBI Taxonomy" id="1123384"/>
    <lineage>
        <taxon>Bacteria</taxon>
        <taxon>Thermotogati</taxon>
        <taxon>Thermotogota</taxon>
        <taxon>Thermotogae</taxon>
        <taxon>Thermotogales</taxon>
        <taxon>Thermotogaceae</taxon>
        <taxon>Pseudothermotoga</taxon>
    </lineage>
</organism>
<gene>
    <name evidence="3" type="ORF">AJ81_08445</name>
</gene>
<evidence type="ECO:0000259" key="2">
    <source>
        <dbReference type="Pfam" id="PF05036"/>
    </source>
</evidence>
<feature type="transmembrane region" description="Helical" evidence="1">
    <location>
        <begin position="15"/>
        <end position="38"/>
    </location>
</feature>
<sequence>MPRREIKLTDTQARILALLIVIFSVGFVGFSLATFLLVKSRERVRIEIVELPPAKIEVPQTEQEFEEPIVPEQLTGVYQQETYDYKKLLLEATEMVEKGVTVSTYVLEPNEALGVIRAADKPFLITEISSETCCISIVGGHKLQDKREYTALYGVFVLSSTNKDSTLEKMLALRSAGYPSYMMKFTRDGRDWFTVVVGAFPTIELAEEFNKNLNWNEVMRISGTSKVGYAGRISP</sequence>
<dbReference type="OrthoDB" id="37268at2"/>
<accession>A0A0X1KSA7</accession>
<dbReference type="GO" id="GO:0042834">
    <property type="term" value="F:peptidoglycan binding"/>
    <property type="evidence" value="ECO:0007669"/>
    <property type="project" value="InterPro"/>
</dbReference>
<dbReference type="STRING" id="1123384.AJ81_08445"/>
<name>A0A0X1KSA7_9THEM</name>
<keyword evidence="1" id="KW-0812">Transmembrane</keyword>
<dbReference type="Pfam" id="PF05036">
    <property type="entry name" value="SPOR"/>
    <property type="match status" value="1"/>
</dbReference>
<dbReference type="EMBL" id="CP007141">
    <property type="protein sequence ID" value="AJC74205.1"/>
    <property type="molecule type" value="Genomic_DNA"/>
</dbReference>
<feature type="domain" description="SPOR" evidence="2">
    <location>
        <begin position="155"/>
        <end position="214"/>
    </location>
</feature>
<proteinExistence type="predicted"/>
<dbReference type="InterPro" id="IPR036680">
    <property type="entry name" value="SPOR-like_sf"/>
</dbReference>
<dbReference type="PATRIC" id="fig|1123384.7.peg.1692"/>
<evidence type="ECO:0000313" key="3">
    <source>
        <dbReference type="EMBL" id="AJC74205.1"/>
    </source>
</evidence>
<dbReference type="RefSeq" id="WP_031505102.1">
    <property type="nucleotide sequence ID" value="NC_022795.1"/>
</dbReference>
<dbReference type="AlphaFoldDB" id="A0A0X1KSA7"/>
<reference evidence="3 4" key="1">
    <citation type="submission" date="2014-01" db="EMBL/GenBank/DDBJ databases">
        <title>Genome sequencing of Thermotog hypogea.</title>
        <authorList>
            <person name="Zhang X."/>
            <person name="Alvare G."/>
            <person name="Fristensky B."/>
            <person name="Chen L."/>
            <person name="Suen T."/>
            <person name="Chen Q."/>
            <person name="Ma K."/>
        </authorList>
    </citation>
    <scope>NUCLEOTIDE SEQUENCE [LARGE SCALE GENOMIC DNA]</scope>
    <source>
        <strain evidence="3 4">DSM 11164</strain>
    </source>
</reference>
<dbReference type="Proteomes" id="UP000077469">
    <property type="component" value="Chromosome"/>
</dbReference>